<evidence type="ECO:0000256" key="2">
    <source>
        <dbReference type="ARBA" id="ARBA00022692"/>
    </source>
</evidence>
<comment type="subcellular location">
    <subcellularLocation>
        <location evidence="1">Membrane</location>
        <topology evidence="1">Multi-pass membrane protein</topology>
    </subcellularLocation>
</comment>
<evidence type="ECO:0000256" key="5">
    <source>
        <dbReference type="SAM" id="Phobius"/>
    </source>
</evidence>
<dbReference type="GO" id="GO:0030416">
    <property type="term" value="P:methylamine metabolic process"/>
    <property type="evidence" value="ECO:0007669"/>
    <property type="project" value="InterPro"/>
</dbReference>
<evidence type="ECO:0000256" key="4">
    <source>
        <dbReference type="ARBA" id="ARBA00023136"/>
    </source>
</evidence>
<accession>A0A521CJ06</accession>
<keyword evidence="4 5" id="KW-0472">Membrane</keyword>
<dbReference type="GO" id="GO:0016020">
    <property type="term" value="C:membrane"/>
    <property type="evidence" value="ECO:0007669"/>
    <property type="project" value="UniProtKB-SubCell"/>
</dbReference>
<name>A0A521CJ06_9SPHI</name>
<dbReference type="Pfam" id="PF07291">
    <property type="entry name" value="MauE"/>
    <property type="match status" value="1"/>
</dbReference>
<proteinExistence type="predicted"/>
<reference evidence="7 8" key="1">
    <citation type="submission" date="2017-05" db="EMBL/GenBank/DDBJ databases">
        <authorList>
            <person name="Varghese N."/>
            <person name="Submissions S."/>
        </authorList>
    </citation>
    <scope>NUCLEOTIDE SEQUENCE [LARGE SCALE GENOMIC DNA]</scope>
    <source>
        <strain evidence="7 8">DSM 21342</strain>
    </source>
</reference>
<evidence type="ECO:0000313" key="7">
    <source>
        <dbReference type="EMBL" id="SMO59414.1"/>
    </source>
</evidence>
<sequence>MAYKLWAIFYHKNMKHITTICRILVGLLFIFSGLIKLNDPLGFSYKLEEYFEVFHINFFNSFSVAIAIILCALEVILGIAILFGAKTKLVSWGLLLLIIFFSFLTFYSAYFDVVKTCGCFGDAIPLTPWQSFSKDLILLILILVIFFNQDKIKSVFGDKGSIVVIIAACLLGFGTGIYAYRNLPFIDFLPYKIGNNLPSLMKVPAGAQPDVFKVVYTLKNKKTGELKEIDDKAYIATKIYENPDWEYVKASDPVLVKKGYTPPIRDLKINDSDGNDVTSTLLENPDYSFWIVENDLPKTNKKVQEQLNKITLLGEEYKIRTIGLTSTSPLDAETFRHEVNAYYEFYFADAVPLKSMVRANPGLILLKNGVVINKWHYNNLPTVDELRKNYLNK</sequence>
<dbReference type="Proteomes" id="UP000315971">
    <property type="component" value="Unassembled WGS sequence"/>
</dbReference>
<dbReference type="RefSeq" id="WP_317131198.1">
    <property type="nucleotide sequence ID" value="NZ_FXSZ01000004.1"/>
</dbReference>
<feature type="transmembrane region" description="Helical" evidence="5">
    <location>
        <begin position="160"/>
        <end position="180"/>
    </location>
</feature>
<gene>
    <name evidence="7" type="ORF">SAMN06265350_104111</name>
</gene>
<feature type="transmembrane region" description="Helical" evidence="5">
    <location>
        <begin position="20"/>
        <end position="38"/>
    </location>
</feature>
<evidence type="ECO:0000313" key="8">
    <source>
        <dbReference type="Proteomes" id="UP000315971"/>
    </source>
</evidence>
<evidence type="ECO:0000256" key="3">
    <source>
        <dbReference type="ARBA" id="ARBA00022989"/>
    </source>
</evidence>
<keyword evidence="2 5" id="KW-0812">Transmembrane</keyword>
<dbReference type="InterPro" id="IPR009908">
    <property type="entry name" value="Methylamine_util_MauE"/>
</dbReference>
<dbReference type="NCBIfam" id="NF045576">
    <property type="entry name" value="BT_3928_fam"/>
    <property type="match status" value="1"/>
</dbReference>
<feature type="transmembrane region" description="Helical" evidence="5">
    <location>
        <begin position="89"/>
        <end position="111"/>
    </location>
</feature>
<dbReference type="EMBL" id="FXSZ01000004">
    <property type="protein sequence ID" value="SMO59414.1"/>
    <property type="molecule type" value="Genomic_DNA"/>
</dbReference>
<organism evidence="7 8">
    <name type="scientific">Solitalea koreensis</name>
    <dbReference type="NCBI Taxonomy" id="543615"/>
    <lineage>
        <taxon>Bacteria</taxon>
        <taxon>Pseudomonadati</taxon>
        <taxon>Bacteroidota</taxon>
        <taxon>Sphingobacteriia</taxon>
        <taxon>Sphingobacteriales</taxon>
        <taxon>Sphingobacteriaceae</taxon>
        <taxon>Solitalea</taxon>
    </lineage>
</organism>
<dbReference type="AlphaFoldDB" id="A0A521CJ06"/>
<keyword evidence="8" id="KW-1185">Reference proteome</keyword>
<evidence type="ECO:0000256" key="1">
    <source>
        <dbReference type="ARBA" id="ARBA00004141"/>
    </source>
</evidence>
<protein>
    <submittedName>
        <fullName evidence="7">Uncharacterized membrane protein YphA, DoxX/SURF4 family</fullName>
    </submittedName>
</protein>
<evidence type="ECO:0000259" key="6">
    <source>
        <dbReference type="Pfam" id="PF07291"/>
    </source>
</evidence>
<feature type="transmembrane region" description="Helical" evidence="5">
    <location>
        <begin position="58"/>
        <end position="82"/>
    </location>
</feature>
<keyword evidence="3 5" id="KW-1133">Transmembrane helix</keyword>
<feature type="domain" description="Methylamine utilisation protein MauE" evidence="6">
    <location>
        <begin position="14"/>
        <end position="146"/>
    </location>
</feature>
<feature type="transmembrane region" description="Helical" evidence="5">
    <location>
        <begin position="131"/>
        <end position="148"/>
    </location>
</feature>